<accession>A0A1W1YN64</accession>
<reference evidence="3" key="1">
    <citation type="submission" date="2017-04" db="EMBL/GenBank/DDBJ databases">
        <authorList>
            <person name="Varghese N."/>
            <person name="Submissions S."/>
        </authorList>
    </citation>
    <scope>NUCLEOTIDE SEQUENCE [LARGE SCALE GENOMIC DNA]</scope>
    <source>
        <strain evidence="3">DSM 21500</strain>
    </source>
</reference>
<dbReference type="SMART" id="SM00028">
    <property type="entry name" value="TPR"/>
    <property type="match status" value="4"/>
</dbReference>
<sequence length="433" mass="49372">MSDKLNDVITHIQRNELEAADNSFKELKEILKEEDIETIASSGYALQQLGFIHYAQEIYSIGKANYPEEESWALLEAELLIDDGQIEKAIDQLLTIPTDSSLYVASLLSLADAYQLISLPEVSFQKLQEARQLAPDQFAIVFGMAELKYEQGDFSDAIPLYNELFEFKDLPSQLKEQADGHYIDSLAWAGDVEAATEALERIPADKRTIKQRQQLAFYYYRLEAYEKAETLLKELYDDDALNADLLSLYAQVKTMSYNYEEALDLVDEALEKDPYGVALYTMKAEIAEKMGNYDTAFNALESASDLDPDNIEARVKMLEYAVAANKLSLAKGLITDLENENFVDPHVDWLKAKTFQLEEDYPAAEESYQSALAFLQDNLSFMEDYLSFLQEMGNWSKIGQVFANNPNLTMQPSLATIYERYNAWKLDQDYLDF</sequence>
<dbReference type="InterPro" id="IPR039340">
    <property type="entry name" value="Tfc4/TFIIIC-102/Sfc4"/>
</dbReference>
<dbReference type="RefSeq" id="WP_084098893.1">
    <property type="nucleotide sequence ID" value="NZ_FWXK01000003.1"/>
</dbReference>
<proteinExistence type="predicted"/>
<dbReference type="InterPro" id="IPR019734">
    <property type="entry name" value="TPR_rpt"/>
</dbReference>
<dbReference type="Pfam" id="PF14559">
    <property type="entry name" value="TPR_19"/>
    <property type="match status" value="1"/>
</dbReference>
<protein>
    <submittedName>
        <fullName evidence="2">NMDA receptor-regulated protein 1</fullName>
    </submittedName>
</protein>
<name>A0A1W1YN64_9LACT</name>
<feature type="repeat" description="TPR" evidence="1">
    <location>
        <begin position="277"/>
        <end position="310"/>
    </location>
</feature>
<dbReference type="PANTHER" id="PTHR23082">
    <property type="entry name" value="TRANSCRIPTION INITIATION FACTOR IIIC TFIIIC , POLYPEPTIDE 3-RELATED"/>
    <property type="match status" value="1"/>
</dbReference>
<keyword evidence="3" id="KW-1185">Reference proteome</keyword>
<dbReference type="OrthoDB" id="2080803at2"/>
<keyword evidence="1" id="KW-0802">TPR repeat</keyword>
<dbReference type="PANTHER" id="PTHR23082:SF0">
    <property type="entry name" value="GENERAL TRANSCRIPTION FACTOR 3C POLYPEPTIDE 3"/>
    <property type="match status" value="1"/>
</dbReference>
<gene>
    <name evidence="2" type="ORF">SAMN04487984_0835</name>
</gene>
<evidence type="ECO:0000256" key="1">
    <source>
        <dbReference type="PROSITE-ProRule" id="PRU00339"/>
    </source>
</evidence>
<evidence type="ECO:0000313" key="2">
    <source>
        <dbReference type="EMBL" id="SMC37572.1"/>
    </source>
</evidence>
<dbReference type="EMBL" id="FWXK01000003">
    <property type="protein sequence ID" value="SMC37572.1"/>
    <property type="molecule type" value="Genomic_DNA"/>
</dbReference>
<dbReference type="GO" id="GO:0006383">
    <property type="term" value="P:transcription by RNA polymerase III"/>
    <property type="evidence" value="ECO:0007669"/>
    <property type="project" value="InterPro"/>
</dbReference>
<dbReference type="STRING" id="371602.SAMN04487984_0835"/>
<keyword evidence="2" id="KW-0675">Receptor</keyword>
<dbReference type="Proteomes" id="UP000243884">
    <property type="component" value="Unassembled WGS sequence"/>
</dbReference>
<dbReference type="GO" id="GO:0000127">
    <property type="term" value="C:transcription factor TFIIIC complex"/>
    <property type="evidence" value="ECO:0007669"/>
    <property type="project" value="TreeGrafter"/>
</dbReference>
<evidence type="ECO:0000313" key="3">
    <source>
        <dbReference type="Proteomes" id="UP000243884"/>
    </source>
</evidence>
<dbReference type="PROSITE" id="PS50005">
    <property type="entry name" value="TPR"/>
    <property type="match status" value="1"/>
</dbReference>
<dbReference type="Gene3D" id="1.25.40.10">
    <property type="entry name" value="Tetratricopeptide repeat domain"/>
    <property type="match status" value="2"/>
</dbReference>
<dbReference type="InterPro" id="IPR011990">
    <property type="entry name" value="TPR-like_helical_dom_sf"/>
</dbReference>
<dbReference type="AlphaFoldDB" id="A0A1W1YN64"/>
<organism evidence="2 3">
    <name type="scientific">Aerococcus suis</name>
    <dbReference type="NCBI Taxonomy" id="371602"/>
    <lineage>
        <taxon>Bacteria</taxon>
        <taxon>Bacillati</taxon>
        <taxon>Bacillota</taxon>
        <taxon>Bacilli</taxon>
        <taxon>Lactobacillales</taxon>
        <taxon>Aerococcaceae</taxon>
        <taxon>Aerococcus</taxon>
    </lineage>
</organism>
<dbReference type="SUPFAM" id="SSF48452">
    <property type="entry name" value="TPR-like"/>
    <property type="match status" value="2"/>
</dbReference>